<dbReference type="Proteomes" id="UP001161580">
    <property type="component" value="Unassembled WGS sequence"/>
</dbReference>
<proteinExistence type="predicted"/>
<dbReference type="PANTHER" id="PTHR13343">
    <property type="entry name" value="CREG1 PROTEIN"/>
    <property type="match status" value="1"/>
</dbReference>
<dbReference type="Pfam" id="PF13883">
    <property type="entry name" value="CREG_beta-barrel"/>
    <property type="match status" value="1"/>
</dbReference>
<dbReference type="RefSeq" id="WP_311785121.1">
    <property type="nucleotide sequence ID" value="NZ_JALDYY010000001.1"/>
</dbReference>
<dbReference type="GO" id="GO:0005737">
    <property type="term" value="C:cytoplasm"/>
    <property type="evidence" value="ECO:0007669"/>
    <property type="project" value="UniProtKB-ARBA"/>
</dbReference>
<evidence type="ECO:0000259" key="1">
    <source>
        <dbReference type="Pfam" id="PF13883"/>
    </source>
</evidence>
<dbReference type="Gene3D" id="2.30.110.10">
    <property type="entry name" value="Electron Transport, Fmn-binding Protein, Chain A"/>
    <property type="match status" value="1"/>
</dbReference>
<sequence length="251" mass="27550">MNDKPSVIRETDDDARRLARILLRSARYASLAVLDPDTGFPFCSRVLVGTDCDGVPAILVSGLSAHTKALNNDPRASLLFGKPGKGDPLAHPRLTVQCVAERVETGSEQHQRLRQRFLNRHPKAKLYIDFPDFAFFRLVPQSANLNGGFARAYNLPGEDLIIHSSLLESFAAAEQETMREIVSRDPDAAAKIATLAGKSATGPWRICGIDLSGIDLICGDHTLRHEFDVQLSTADAIFLYITKIAYPVPEI</sequence>
<evidence type="ECO:0000313" key="2">
    <source>
        <dbReference type="EMBL" id="MDI7920963.1"/>
    </source>
</evidence>
<dbReference type="EMBL" id="JALDYZ010000001">
    <property type="protein sequence ID" value="MDI7920963.1"/>
    <property type="molecule type" value="Genomic_DNA"/>
</dbReference>
<feature type="domain" description="CREG-like beta-barrel" evidence="1">
    <location>
        <begin position="13"/>
        <end position="153"/>
    </location>
</feature>
<accession>A0AAE3QBJ4</accession>
<dbReference type="AlphaFoldDB" id="A0AAE3QBJ4"/>
<organism evidence="2 3">
    <name type="scientific">Ferirhizobium litorale</name>
    <dbReference type="NCBI Taxonomy" id="2927786"/>
    <lineage>
        <taxon>Bacteria</taxon>
        <taxon>Pseudomonadati</taxon>
        <taxon>Pseudomonadota</taxon>
        <taxon>Alphaproteobacteria</taxon>
        <taxon>Hyphomicrobiales</taxon>
        <taxon>Rhizobiaceae</taxon>
        <taxon>Ferirhizobium</taxon>
    </lineage>
</organism>
<dbReference type="InterPro" id="IPR055343">
    <property type="entry name" value="CREG_beta-barrel"/>
</dbReference>
<dbReference type="InterPro" id="IPR012349">
    <property type="entry name" value="Split_barrel_FMN-bd"/>
</dbReference>
<dbReference type="InterPro" id="IPR037119">
    <property type="entry name" value="Haem_oxidase_HugZ-like_sf"/>
</dbReference>
<comment type="caution">
    <text evidence="2">The sequence shown here is derived from an EMBL/GenBank/DDBJ whole genome shotgun (WGS) entry which is preliminary data.</text>
</comment>
<dbReference type="PANTHER" id="PTHR13343:SF17">
    <property type="entry name" value="CELLULAR REPRESSOR OF E1A-STIMULATED GENES, ISOFORM A"/>
    <property type="match status" value="1"/>
</dbReference>
<gene>
    <name evidence="2" type="ORF">MRS75_02570</name>
</gene>
<evidence type="ECO:0000313" key="3">
    <source>
        <dbReference type="Proteomes" id="UP001161580"/>
    </source>
</evidence>
<dbReference type="Gene3D" id="3.20.180.10">
    <property type="entry name" value="PNP-oxidase-like"/>
    <property type="match status" value="1"/>
</dbReference>
<protein>
    <submittedName>
        <fullName evidence="2">Pyridoxamine 5'-phosphate oxidase family protein</fullName>
    </submittedName>
</protein>
<dbReference type="SUPFAM" id="SSF50475">
    <property type="entry name" value="FMN-binding split barrel"/>
    <property type="match status" value="1"/>
</dbReference>
<reference evidence="2" key="1">
    <citation type="submission" date="2022-03" db="EMBL/GenBank/DDBJ databases">
        <title>Fererhizobium litorale gen. nov., sp. nov., isolated from sandy sediments of the Sea of Japan seashore.</title>
        <authorList>
            <person name="Romanenko L."/>
            <person name="Kurilenko V."/>
            <person name="Otstavnykh N."/>
            <person name="Svetashev V."/>
            <person name="Tekutyeva L."/>
            <person name="Isaeva M."/>
            <person name="Mikhailov V."/>
        </authorList>
    </citation>
    <scope>NUCLEOTIDE SEQUENCE</scope>
    <source>
        <strain evidence="2">KMM 9576</strain>
    </source>
</reference>
<keyword evidence="3" id="KW-1185">Reference proteome</keyword>
<name>A0AAE3QBJ4_9HYPH</name>